<keyword evidence="2" id="KW-1185">Reference proteome</keyword>
<dbReference type="SUPFAM" id="SSF53474">
    <property type="entry name" value="alpha/beta-Hydrolases"/>
    <property type="match status" value="1"/>
</dbReference>
<dbReference type="Pfam" id="PF26363">
    <property type="entry name" value="Phospholipase-like"/>
    <property type="match status" value="1"/>
</dbReference>
<organism evidence="1 2">
    <name type="scientific">Roseimaritima multifibrata</name>
    <dbReference type="NCBI Taxonomy" id="1930274"/>
    <lineage>
        <taxon>Bacteria</taxon>
        <taxon>Pseudomonadati</taxon>
        <taxon>Planctomycetota</taxon>
        <taxon>Planctomycetia</taxon>
        <taxon>Pirellulales</taxon>
        <taxon>Pirellulaceae</taxon>
        <taxon>Roseimaritima</taxon>
    </lineage>
</organism>
<dbReference type="OrthoDB" id="271797at2"/>
<sequence>MLQTPTHAVSTIYEGSSQIEVRLTLSRPLQISDFLQIQADLNFNNQNDEGETIWSNDDIIYFIGTHEVVASIGLIADDGPWPGNGRPQDDLKVTIQTSEETIESEVIVKNVPPVFASVPTVEVTEDTDGNRLLNLSVSVIDPGRQDQLRMIANWADGETTTGEWSPNSQFDMMTLTRMIPAGAALPEIYPLTLMVHDDDIEMTNGEFNPETIGLASSQITVTHVDVAYNNDDDDGNNYPDLWDRPDDNYRISGDMDPPQGDAIVPVNKPISSENDVIAYQVADIRPQMVPATEGRYILIYDPTIIRLWDSAHKTQWIKPHNSPDTTADTFGVGRPLQGIEYEGQDTVFIEGINISPSQTSIQMAWVADGWNFTSDDTLPERESDSPKQVIGDIVIVDVWGIDVDIDSDNNDGYAQPAGDRWEEYLEDNEFAIGKIIKPIQLYESFPSNLLNEQLEANYQFTPVSIRVSTGLAPETQVVISTLTTLPHSSGSIQLWTTPRNDPNRNDNLVTEGGHRISGYLSELSLNEIGYDPNSSTITLWIETTYVRDDIRTKEDLDNLSAPSNKLRIQLLGPDNLNVEDRVKWTAVKKESFYNTLSSNQTLRNAMAAELVYGNNGIYGTPHESTDYGLKLISNQNQQDLLKLMAMSHTLSKNQAQYILDSFYYRAPTTDSPNSDSIANFGAGLYLDHFSGRFILAFRGTDPEDMNDWATNFSQLTSNYSADYEMAILLTTVLQKNVPSLQLMQLTGHSLGGGLASAAAIATALHADTFNAAGITRNTLINPVTKIEHTENSFSRFDNAHLYVDSFQVWHFKTPDNEKITVPDVLSFAQNYLSIEHNGRHYLPDAIGERHYLVGTDTLDEGLEFTQDLISFMQTPDKSSIEPILIGILSIDINILGPYIYIDGELEIATLKKMVESHSFKAIYHGLLNPNAHQFTGHTF</sequence>
<evidence type="ECO:0000313" key="1">
    <source>
        <dbReference type="EMBL" id="QDS95898.1"/>
    </source>
</evidence>
<gene>
    <name evidence="1" type="ORF">FF011L_46990</name>
</gene>
<name>A0A517MLX4_9BACT</name>
<reference evidence="1 2" key="1">
    <citation type="submission" date="2019-02" db="EMBL/GenBank/DDBJ databases">
        <title>Deep-cultivation of Planctomycetes and their phenomic and genomic characterization uncovers novel biology.</title>
        <authorList>
            <person name="Wiegand S."/>
            <person name="Jogler M."/>
            <person name="Boedeker C."/>
            <person name="Pinto D."/>
            <person name="Vollmers J."/>
            <person name="Rivas-Marin E."/>
            <person name="Kohn T."/>
            <person name="Peeters S.H."/>
            <person name="Heuer A."/>
            <person name="Rast P."/>
            <person name="Oberbeckmann S."/>
            <person name="Bunk B."/>
            <person name="Jeske O."/>
            <person name="Meyerdierks A."/>
            <person name="Storesund J.E."/>
            <person name="Kallscheuer N."/>
            <person name="Luecker S."/>
            <person name="Lage O.M."/>
            <person name="Pohl T."/>
            <person name="Merkel B.J."/>
            <person name="Hornburger P."/>
            <person name="Mueller R.-W."/>
            <person name="Bruemmer F."/>
            <person name="Labrenz M."/>
            <person name="Spormann A.M."/>
            <person name="Op den Camp H."/>
            <person name="Overmann J."/>
            <person name="Amann R."/>
            <person name="Jetten M.S.M."/>
            <person name="Mascher T."/>
            <person name="Medema M.H."/>
            <person name="Devos D.P."/>
            <person name="Kaster A.-K."/>
            <person name="Ovreas L."/>
            <person name="Rohde M."/>
            <person name="Galperin M.Y."/>
            <person name="Jogler C."/>
        </authorList>
    </citation>
    <scope>NUCLEOTIDE SEQUENCE [LARGE SCALE GENOMIC DNA]</scope>
    <source>
        <strain evidence="1 2">FF011L</strain>
    </source>
</reference>
<evidence type="ECO:0008006" key="3">
    <source>
        <dbReference type="Google" id="ProtNLM"/>
    </source>
</evidence>
<accession>A0A517MLX4</accession>
<dbReference type="RefSeq" id="WP_145354120.1">
    <property type="nucleotide sequence ID" value="NZ_CP036262.1"/>
</dbReference>
<proteinExistence type="predicted"/>
<dbReference type="Proteomes" id="UP000320672">
    <property type="component" value="Chromosome"/>
</dbReference>
<protein>
    <recommendedName>
        <fullName evidence="3">Lipase (Class 3)</fullName>
    </recommendedName>
</protein>
<dbReference type="Gene3D" id="3.40.50.1820">
    <property type="entry name" value="alpha/beta hydrolase"/>
    <property type="match status" value="1"/>
</dbReference>
<dbReference type="InterPro" id="IPR029058">
    <property type="entry name" value="AB_hydrolase_fold"/>
</dbReference>
<dbReference type="EMBL" id="CP036262">
    <property type="protein sequence ID" value="QDS95898.1"/>
    <property type="molecule type" value="Genomic_DNA"/>
</dbReference>
<dbReference type="AlphaFoldDB" id="A0A517MLX4"/>
<dbReference type="KEGG" id="rml:FF011L_46990"/>
<evidence type="ECO:0000313" key="2">
    <source>
        <dbReference type="Proteomes" id="UP000320672"/>
    </source>
</evidence>